<accession>A0ACB1A1Q8</accession>
<evidence type="ECO:0000313" key="2">
    <source>
        <dbReference type="Proteomes" id="UP001497535"/>
    </source>
</evidence>
<evidence type="ECO:0000313" key="1">
    <source>
        <dbReference type="EMBL" id="CAK5085339.1"/>
    </source>
</evidence>
<sequence>MGFNWKCAIPGPKDTIWEGGLYKLRMSFEDDFPFKPPKCRFDPPIFHPNVYSSGIVSLSLFEKNRADWTPAFSIGQILIVLQELLANPNMADLTQDEACRVYFEDRQEYERRVLEQAQRFSHEVVQMEMFNWGCAIPGPKHTIWEGGLFKLRISFAYNYPLTPPKCRFDPPIFHPNVFPSGTVGVSLYDKKKDWPNIRRLLLAIQDLLVNPKLEDPLQTDACQIYIQNRQEYNRRVREQAQRFPREMVQLEMLNY</sequence>
<gene>
    <name evidence="1" type="ORF">MENTE1834_LOCUS32780</name>
</gene>
<comment type="caution">
    <text evidence="1">The sequence shown here is derived from an EMBL/GenBank/DDBJ whole genome shotgun (WGS) entry which is preliminary data.</text>
</comment>
<name>A0ACB1A1Q8_MELEN</name>
<dbReference type="EMBL" id="CAVMJV010000057">
    <property type="protein sequence ID" value="CAK5085339.1"/>
    <property type="molecule type" value="Genomic_DNA"/>
</dbReference>
<reference evidence="1" key="1">
    <citation type="submission" date="2023-11" db="EMBL/GenBank/DDBJ databases">
        <authorList>
            <person name="Poullet M."/>
        </authorList>
    </citation>
    <scope>NUCLEOTIDE SEQUENCE</scope>
    <source>
        <strain evidence="1">E1834</strain>
    </source>
</reference>
<keyword evidence="2" id="KW-1185">Reference proteome</keyword>
<dbReference type="Proteomes" id="UP001497535">
    <property type="component" value="Unassembled WGS sequence"/>
</dbReference>
<organism evidence="1 2">
    <name type="scientific">Meloidogyne enterolobii</name>
    <name type="common">Root-knot nematode worm</name>
    <name type="synonym">Meloidogyne mayaguensis</name>
    <dbReference type="NCBI Taxonomy" id="390850"/>
    <lineage>
        <taxon>Eukaryota</taxon>
        <taxon>Metazoa</taxon>
        <taxon>Ecdysozoa</taxon>
        <taxon>Nematoda</taxon>
        <taxon>Chromadorea</taxon>
        <taxon>Rhabditida</taxon>
        <taxon>Tylenchina</taxon>
        <taxon>Tylenchomorpha</taxon>
        <taxon>Tylenchoidea</taxon>
        <taxon>Meloidogynidae</taxon>
        <taxon>Meloidogyninae</taxon>
        <taxon>Meloidogyne</taxon>
    </lineage>
</organism>
<proteinExistence type="predicted"/>
<protein>
    <submittedName>
        <fullName evidence="1">Uncharacterized protein</fullName>
    </submittedName>
</protein>